<keyword evidence="7" id="KW-0328">Glycosyltransferase</keyword>
<dbReference type="SUPFAM" id="SSF56601">
    <property type="entry name" value="beta-lactamase/transpeptidase-like"/>
    <property type="match status" value="1"/>
</dbReference>
<dbReference type="GO" id="GO:0008658">
    <property type="term" value="F:penicillin binding"/>
    <property type="evidence" value="ECO:0007669"/>
    <property type="project" value="InterPro"/>
</dbReference>
<dbReference type="InterPro" id="IPR036138">
    <property type="entry name" value="PBP_dimer_sf"/>
</dbReference>
<dbReference type="InterPro" id="IPR012338">
    <property type="entry name" value="Beta-lactam/transpept-like"/>
</dbReference>
<dbReference type="GO" id="GO:0071972">
    <property type="term" value="F:peptidoglycan L,D-transpeptidase activity"/>
    <property type="evidence" value="ECO:0007669"/>
    <property type="project" value="TreeGrafter"/>
</dbReference>
<reference evidence="7" key="1">
    <citation type="submission" date="2020-02" db="EMBL/GenBank/DDBJ databases">
        <authorList>
            <person name="Meier V. D."/>
        </authorList>
    </citation>
    <scope>NUCLEOTIDE SEQUENCE</scope>
    <source>
        <strain evidence="7">AVDCRST_MAG30</strain>
    </source>
</reference>
<sequence length="646" mass="69155">MARSVREGPRRTYRTPRLRPGRLVPGRRGLIVLGVLVLALAGAYAGLRVYQEEQEPGPRAALEKYLSAWSRGDDRAAARETTNPREAARVLAVNRKGLDGARVKARVLSLRTAGGAGRARLRVDWTVPTLGSWGYETDARLRQEAERWRVDWRPTIVHPFVDGIARLGTIRDPAERGSLEDRRGKRLVTQRAVTQVGMKGGDARGVDRTAAALASVIDIDAKAFADAVRAAPEGQFVEAIVLRRADYKPKAARLRAIDGVLTQDGTRQLAPSRDFARALLGAVAPITEEQLERLGDAASPGDEIGQTGLQAAVEKRVAGSPSRRIVLRVDDAPRDTLTRLKGKPGEDVRTTLGMREQRAAEAALGARKDEAALVVVKPSTGDILAVANRPADSTYDRAIEGRYPPGSTFKVVSTAALLRDGLRPSDVVDCPKTIEVGGRPFRNFEGGAGGSVPFTVDFEQSCNTAFAGLAERLGADDLRKTARDYGLGEPLKLPVKAPRASVPKVDDAAARAASMIGQERILASPLSMAGVAATVAAGRWHAPRLLADDPRRAGRRLSANERTSLRSLMRRVVTSGTGVALKDVPGEVRGKSGTAEFGNENPPRTHAWFIAHRGDIALAVLVENGKAGGAVAAPIAAKFFRSLGRG</sequence>
<dbReference type="SUPFAM" id="SSF56519">
    <property type="entry name" value="Penicillin binding protein dimerisation domain"/>
    <property type="match status" value="1"/>
</dbReference>
<feature type="domain" description="Penicillin-binding protein dimerisation" evidence="5">
    <location>
        <begin position="172"/>
        <end position="328"/>
    </location>
</feature>
<evidence type="ECO:0000256" key="1">
    <source>
        <dbReference type="ARBA" id="ARBA00004370"/>
    </source>
</evidence>
<evidence type="ECO:0000313" key="7">
    <source>
        <dbReference type="EMBL" id="CAA9538333.1"/>
    </source>
</evidence>
<comment type="subcellular location">
    <subcellularLocation>
        <location evidence="1">Membrane</location>
    </subcellularLocation>
</comment>
<organism evidence="7">
    <name type="scientific">uncultured Solirubrobacteraceae bacterium</name>
    <dbReference type="NCBI Taxonomy" id="1162706"/>
    <lineage>
        <taxon>Bacteria</taxon>
        <taxon>Bacillati</taxon>
        <taxon>Actinomycetota</taxon>
        <taxon>Thermoleophilia</taxon>
        <taxon>Solirubrobacterales</taxon>
        <taxon>Solirubrobacteraceae</taxon>
        <taxon>environmental samples</taxon>
    </lineage>
</organism>
<dbReference type="EC" id="2.4.1.129" evidence="7"/>
<feature type="domain" description="Penicillin-binding protein transpeptidase" evidence="4">
    <location>
        <begin position="372"/>
        <end position="639"/>
    </location>
</feature>
<dbReference type="Pfam" id="PF03717">
    <property type="entry name" value="PBP_dimer"/>
    <property type="match status" value="1"/>
</dbReference>
<dbReference type="InterPro" id="IPR001460">
    <property type="entry name" value="PCN-bd_Tpept"/>
</dbReference>
<dbReference type="PANTHER" id="PTHR30627">
    <property type="entry name" value="PEPTIDOGLYCAN D,D-TRANSPEPTIDASE"/>
    <property type="match status" value="1"/>
</dbReference>
<dbReference type="Gene3D" id="3.30.1390.30">
    <property type="entry name" value="Penicillin-binding protein 2a, domain 3"/>
    <property type="match status" value="1"/>
</dbReference>
<dbReference type="GO" id="GO:0046677">
    <property type="term" value="P:response to antibiotic"/>
    <property type="evidence" value="ECO:0007669"/>
    <property type="project" value="InterPro"/>
</dbReference>
<name>A0A6J4U232_9ACTN</name>
<dbReference type="Gene3D" id="3.90.1310.10">
    <property type="entry name" value="Penicillin-binding protein 2a (Domain 2)"/>
    <property type="match status" value="1"/>
</dbReference>
<dbReference type="InterPro" id="IPR005311">
    <property type="entry name" value="PBP_dimer"/>
</dbReference>
<gene>
    <name evidence="7" type="ORF">AVDCRST_MAG30-4473</name>
</gene>
<dbReference type="GO" id="GO:0071555">
    <property type="term" value="P:cell wall organization"/>
    <property type="evidence" value="ECO:0007669"/>
    <property type="project" value="TreeGrafter"/>
</dbReference>
<dbReference type="EMBL" id="CADCVS010000584">
    <property type="protein sequence ID" value="CAA9538333.1"/>
    <property type="molecule type" value="Genomic_DNA"/>
</dbReference>
<dbReference type="InterPro" id="IPR007887">
    <property type="entry name" value="MecA_N"/>
</dbReference>
<dbReference type="Gene3D" id="3.40.710.10">
    <property type="entry name" value="DD-peptidase/beta-lactamase superfamily"/>
    <property type="match status" value="1"/>
</dbReference>
<keyword evidence="7" id="KW-0808">Transferase</keyword>
<feature type="domain" description="NTF2-like N-terminal transpeptidase" evidence="6">
    <location>
        <begin position="58"/>
        <end position="159"/>
    </location>
</feature>
<dbReference type="GO" id="GO:0051301">
    <property type="term" value="P:cell division"/>
    <property type="evidence" value="ECO:0007669"/>
    <property type="project" value="UniProtKB-KW"/>
</dbReference>
<evidence type="ECO:0000259" key="4">
    <source>
        <dbReference type="Pfam" id="PF00905"/>
    </source>
</evidence>
<dbReference type="AlphaFoldDB" id="A0A6J4U232"/>
<evidence type="ECO:0000256" key="3">
    <source>
        <dbReference type="ARBA" id="ARBA00023136"/>
    </source>
</evidence>
<dbReference type="Pfam" id="PF05223">
    <property type="entry name" value="MecA_N"/>
    <property type="match status" value="1"/>
</dbReference>
<accession>A0A6J4U232</accession>
<evidence type="ECO:0000259" key="6">
    <source>
        <dbReference type="Pfam" id="PF05223"/>
    </source>
</evidence>
<dbReference type="InterPro" id="IPR050515">
    <property type="entry name" value="Beta-lactam/transpept"/>
</dbReference>
<dbReference type="GO" id="GO:0005886">
    <property type="term" value="C:plasma membrane"/>
    <property type="evidence" value="ECO:0007669"/>
    <property type="project" value="TreeGrafter"/>
</dbReference>
<dbReference type="PANTHER" id="PTHR30627:SF24">
    <property type="entry name" value="PENICILLIN-BINDING PROTEIN 4B"/>
    <property type="match status" value="1"/>
</dbReference>
<keyword evidence="7" id="KW-0131">Cell cycle</keyword>
<evidence type="ECO:0000256" key="2">
    <source>
        <dbReference type="ARBA" id="ARBA00007171"/>
    </source>
</evidence>
<evidence type="ECO:0000259" key="5">
    <source>
        <dbReference type="Pfam" id="PF03717"/>
    </source>
</evidence>
<proteinExistence type="inferred from homology"/>
<dbReference type="Pfam" id="PF00905">
    <property type="entry name" value="Transpeptidase"/>
    <property type="match status" value="1"/>
</dbReference>
<keyword evidence="7" id="KW-0132">Cell division</keyword>
<protein>
    <submittedName>
        <fullName evidence="7">Cell division protein FtsI [Peptidoglycan synthetase]</fullName>
        <ecNumber evidence="7">2.4.1.129</ecNumber>
    </submittedName>
</protein>
<dbReference type="GO" id="GO:0016757">
    <property type="term" value="F:glycosyltransferase activity"/>
    <property type="evidence" value="ECO:0007669"/>
    <property type="project" value="UniProtKB-KW"/>
</dbReference>
<keyword evidence="3" id="KW-0472">Membrane</keyword>
<comment type="similarity">
    <text evidence="2">Belongs to the transpeptidase family.</text>
</comment>